<proteinExistence type="predicted"/>
<reference evidence="1 2" key="1">
    <citation type="submission" date="2024-07" db="EMBL/GenBank/DDBJ databases">
        <title>Section-level genome sequencing and comparative genomics of Aspergillus sections Usti and Cavernicolus.</title>
        <authorList>
            <consortium name="Lawrence Berkeley National Laboratory"/>
            <person name="Nybo J.L."/>
            <person name="Vesth T.C."/>
            <person name="Theobald S."/>
            <person name="Frisvad J.C."/>
            <person name="Larsen T.O."/>
            <person name="Kjaerboelling I."/>
            <person name="Rothschild-Mancinelli K."/>
            <person name="Lyhne E.K."/>
            <person name="Kogle M.E."/>
            <person name="Barry K."/>
            <person name="Clum A."/>
            <person name="Na H."/>
            <person name="Ledsgaard L."/>
            <person name="Lin J."/>
            <person name="Lipzen A."/>
            <person name="Kuo A."/>
            <person name="Riley R."/>
            <person name="Mondo S."/>
            <person name="Labutti K."/>
            <person name="Haridas S."/>
            <person name="Pangalinan J."/>
            <person name="Salamov A.A."/>
            <person name="Simmons B.A."/>
            <person name="Magnuson J.K."/>
            <person name="Chen J."/>
            <person name="Drula E."/>
            <person name="Henrissat B."/>
            <person name="Wiebenga A."/>
            <person name="Lubbers R.J."/>
            <person name="Gomes A.C."/>
            <person name="Makela M.R."/>
            <person name="Stajich J."/>
            <person name="Grigoriev I.V."/>
            <person name="Mortensen U.H."/>
            <person name="De Vries R.P."/>
            <person name="Baker S.E."/>
            <person name="Andersen M.R."/>
        </authorList>
    </citation>
    <scope>NUCLEOTIDE SEQUENCE [LARGE SCALE GENOMIC DNA]</scope>
    <source>
        <strain evidence="1 2">CBS 588.65</strain>
    </source>
</reference>
<keyword evidence="2" id="KW-1185">Reference proteome</keyword>
<dbReference type="Pfam" id="PF11951">
    <property type="entry name" value="Fungal_trans_2"/>
    <property type="match status" value="1"/>
</dbReference>
<comment type="caution">
    <text evidence="1">The sequence shown here is derived from an EMBL/GenBank/DDBJ whole genome shotgun (WGS) entry which is preliminary data.</text>
</comment>
<organism evidence="1 2">
    <name type="scientific">Aspergillus granulosus</name>
    <dbReference type="NCBI Taxonomy" id="176169"/>
    <lineage>
        <taxon>Eukaryota</taxon>
        <taxon>Fungi</taxon>
        <taxon>Dikarya</taxon>
        <taxon>Ascomycota</taxon>
        <taxon>Pezizomycotina</taxon>
        <taxon>Eurotiomycetes</taxon>
        <taxon>Eurotiomycetidae</taxon>
        <taxon>Eurotiales</taxon>
        <taxon>Aspergillaceae</taxon>
        <taxon>Aspergillus</taxon>
        <taxon>Aspergillus subgen. Nidulantes</taxon>
    </lineage>
</organism>
<name>A0ABR4HUP9_9EURO</name>
<evidence type="ECO:0000313" key="2">
    <source>
        <dbReference type="Proteomes" id="UP001610334"/>
    </source>
</evidence>
<evidence type="ECO:0000313" key="1">
    <source>
        <dbReference type="EMBL" id="KAL2819214.1"/>
    </source>
</evidence>
<sequence>MWHHKAMLQLRSGATLDSEFYLALAGCHALLVFLSNNYNYYQFWHDVPAPRLSQEELSDHVESILQQADHVLKASDVSSVLLLFPLRVAGTHAENGIRARILGLLDCVFARGFVVSRRIKDDLHEYWDDKDSLVSSFDPL</sequence>
<accession>A0ABR4HUP9</accession>
<gene>
    <name evidence="1" type="ORF">BJX63DRAFT_31696</name>
</gene>
<protein>
    <submittedName>
        <fullName evidence="1">Uncharacterized protein</fullName>
    </submittedName>
</protein>
<dbReference type="EMBL" id="JBFXLT010000011">
    <property type="protein sequence ID" value="KAL2819214.1"/>
    <property type="molecule type" value="Genomic_DNA"/>
</dbReference>
<dbReference type="InterPro" id="IPR021858">
    <property type="entry name" value="Fun_TF"/>
</dbReference>
<dbReference type="Proteomes" id="UP001610334">
    <property type="component" value="Unassembled WGS sequence"/>
</dbReference>